<dbReference type="EC" id="2.5.1.58" evidence="10"/>
<evidence type="ECO:0000256" key="5">
    <source>
        <dbReference type="ARBA" id="ARBA00022723"/>
    </source>
</evidence>
<gene>
    <name evidence="10" type="ORF">LPMP_261450</name>
</gene>
<organism evidence="10 11">
    <name type="scientific">Leishmania panamensis</name>
    <dbReference type="NCBI Taxonomy" id="5679"/>
    <lineage>
        <taxon>Eukaryota</taxon>
        <taxon>Discoba</taxon>
        <taxon>Euglenozoa</taxon>
        <taxon>Kinetoplastea</taxon>
        <taxon>Metakinetoplastina</taxon>
        <taxon>Trypanosomatida</taxon>
        <taxon>Trypanosomatidae</taxon>
        <taxon>Leishmaniinae</taxon>
        <taxon>Leishmania</taxon>
        <taxon>Leishmania guyanensis species complex</taxon>
    </lineage>
</organism>
<keyword evidence="3" id="KW-0637">Prenyltransferase</keyword>
<dbReference type="VEuPathDB" id="TriTrypDB:LPMP_261450"/>
<accession>A0A088RTE3</accession>
<dbReference type="RefSeq" id="XP_010699965.1">
    <property type="nucleotide sequence ID" value="XM_010701663.1"/>
</dbReference>
<dbReference type="GO" id="GO:0005965">
    <property type="term" value="C:protein farnesyltransferase complex"/>
    <property type="evidence" value="ECO:0007669"/>
    <property type="project" value="TreeGrafter"/>
</dbReference>
<dbReference type="GeneID" id="22576048"/>
<dbReference type="OrthoDB" id="10261146at2759"/>
<feature type="compositionally biased region" description="Acidic residues" evidence="8">
    <location>
        <begin position="456"/>
        <end position="470"/>
    </location>
</feature>
<dbReference type="Proteomes" id="UP000063063">
    <property type="component" value="Chromosome 26"/>
</dbReference>
<evidence type="ECO:0000313" key="10">
    <source>
        <dbReference type="EMBL" id="AIN99258.1"/>
    </source>
</evidence>
<dbReference type="InterPro" id="IPR045089">
    <property type="entry name" value="PGGT1B-like"/>
</dbReference>
<name>A0A088RTE3_LEIPA</name>
<keyword evidence="4 10" id="KW-0808">Transferase</keyword>
<evidence type="ECO:0000259" key="9">
    <source>
        <dbReference type="Pfam" id="PF00432"/>
    </source>
</evidence>
<evidence type="ECO:0000256" key="7">
    <source>
        <dbReference type="ARBA" id="ARBA00022833"/>
    </source>
</evidence>
<dbReference type="Gene3D" id="1.50.10.20">
    <property type="match status" value="1"/>
</dbReference>
<evidence type="ECO:0000256" key="6">
    <source>
        <dbReference type="ARBA" id="ARBA00022737"/>
    </source>
</evidence>
<dbReference type="InterPro" id="IPR008930">
    <property type="entry name" value="Terpenoid_cyclase/PrenylTrfase"/>
</dbReference>
<dbReference type="VEuPathDB" id="TriTrypDB:LPAL13_260019500"/>
<sequence length="728" mass="78920">MNLAPDTITTEAQRKTELLLLDYLRSTNPHVYALWKYHPDKDKDDSSFSAASSSSSPDANRGAGSDDHDDESASASSCSAEPTLTDPFVCEWPRFHRAAHVRFLMENLNAAPQGLSGLYPSRPWIVYWALQAADVLNVMENEVLHRTPPSAIVAFLHSCLSIDHTCQAEVNNRLAVAAKSTSKAGEVKVTHTTGTLAGSSTTSVIPASDSDDATSATFMPPEGTAEVIDGPSRPVIGFAGGARHQEPHIASSYAACCALAILSWYEDGASLRQLPRAAIKRWLLTLRNEDGSFRVHGGGESDIRASYCAAVMTTLLGLDDPESFDGEAGRREFVDDVRDVPVLTVQTARFVAACQTHEGGFTCSATASEAHGAYTQCGLAALLLMKQPHMVHQTSLRRWLAARQLNCEGGFNGRTNKLVDSCYSYWIGASHVLLRTVEAYTKCFTEVPITPSGNEDSTEANEDGGTEDGDSSPSSRCLRAREVLLLDHAQLLDVKMIHASADDAWDHAEGEYLTRLDMVDQFLGADDEVLRSAEGKKAANTALYERLLETQLAAERSSNGDGDAAAGDVQGSLEAWRARQAFLYADVGDFYFNQRKLQDYVLRCCQDPEIGGLMDKPGTAHDGYHTCYSLSGMSAAQNLQYRTHATAATVAAYTSPYLGRAFARSYLPARESSSMRSSNEASYGVVLDLSSTSAAAESMILQTTNPIFNIHQSRVLSALRVWSAKTFV</sequence>
<dbReference type="eggNOG" id="KOG0365">
    <property type="taxonomic scope" value="Eukaryota"/>
</dbReference>
<evidence type="ECO:0000256" key="3">
    <source>
        <dbReference type="ARBA" id="ARBA00022602"/>
    </source>
</evidence>
<keyword evidence="11" id="KW-1185">Reference proteome</keyword>
<evidence type="ECO:0000256" key="4">
    <source>
        <dbReference type="ARBA" id="ARBA00022679"/>
    </source>
</evidence>
<evidence type="ECO:0000313" key="11">
    <source>
        <dbReference type="Proteomes" id="UP000063063"/>
    </source>
</evidence>
<dbReference type="SUPFAM" id="SSF48239">
    <property type="entry name" value="Terpenoid cyclases/Protein prenyltransferases"/>
    <property type="match status" value="1"/>
</dbReference>
<comment type="cofactor">
    <cofactor evidence="1">
        <name>Zn(2+)</name>
        <dbReference type="ChEBI" id="CHEBI:29105"/>
    </cofactor>
</comment>
<reference evidence="10 11" key="1">
    <citation type="journal article" date="2015" name="Sci. Rep.">
        <title>The genome of Leishmania panamensis: insights into genomics of the L. (Viannia) subgenus.</title>
        <authorList>
            <person name="Llanes A."/>
            <person name="Restrepo C.M."/>
            <person name="Vecchio G.D."/>
            <person name="Anguizola F.J."/>
            <person name="Lleonart R."/>
        </authorList>
    </citation>
    <scope>NUCLEOTIDE SEQUENCE [LARGE SCALE GENOMIC DNA]</scope>
    <source>
        <strain evidence="10 11">MHOM/PA/94/PSC-1</strain>
    </source>
</reference>
<evidence type="ECO:0000256" key="1">
    <source>
        <dbReference type="ARBA" id="ARBA00001947"/>
    </source>
</evidence>
<dbReference type="KEGG" id="lpan:LPMP_261450"/>
<dbReference type="AlphaFoldDB" id="A0A088RTE3"/>
<dbReference type="GO" id="GO:0046872">
    <property type="term" value="F:metal ion binding"/>
    <property type="evidence" value="ECO:0007669"/>
    <property type="project" value="UniProtKB-KW"/>
</dbReference>
<feature type="region of interest" description="Disordered" evidence="8">
    <location>
        <begin position="451"/>
        <end position="475"/>
    </location>
</feature>
<feature type="region of interest" description="Disordered" evidence="8">
    <location>
        <begin position="198"/>
        <end position="224"/>
    </location>
</feature>
<feature type="domain" description="Prenyltransferase alpha-alpha toroid" evidence="9">
    <location>
        <begin position="95"/>
        <end position="649"/>
    </location>
</feature>
<comment type="similarity">
    <text evidence="2">Belongs to the protein prenyltransferase subunit beta family.</text>
</comment>
<dbReference type="Pfam" id="PF00432">
    <property type="entry name" value="Prenyltrans"/>
    <property type="match status" value="1"/>
</dbReference>
<dbReference type="InterPro" id="IPR001330">
    <property type="entry name" value="Prenyltrans"/>
</dbReference>
<keyword evidence="5" id="KW-0479">Metal-binding</keyword>
<evidence type="ECO:0000256" key="2">
    <source>
        <dbReference type="ARBA" id="ARBA00010497"/>
    </source>
</evidence>
<protein>
    <submittedName>
        <fullName evidence="10">Farnesyltransferase beta subunit</fullName>
        <ecNumber evidence="10">2.5.1.58</ecNumber>
    </submittedName>
</protein>
<feature type="compositionally biased region" description="Low complexity" evidence="8">
    <location>
        <begin position="47"/>
        <end position="58"/>
    </location>
</feature>
<dbReference type="PANTHER" id="PTHR11774:SF6">
    <property type="entry name" value="PROTEIN FARNESYLTRANSFERASE SUBUNIT BETA"/>
    <property type="match status" value="1"/>
</dbReference>
<dbReference type="GO" id="GO:0004660">
    <property type="term" value="F:protein farnesyltransferase activity"/>
    <property type="evidence" value="ECO:0007669"/>
    <property type="project" value="UniProtKB-EC"/>
</dbReference>
<keyword evidence="6" id="KW-0677">Repeat</keyword>
<keyword evidence="7" id="KW-0862">Zinc</keyword>
<feature type="region of interest" description="Disordered" evidence="8">
    <location>
        <begin position="41"/>
        <end position="81"/>
    </location>
</feature>
<evidence type="ECO:0000256" key="8">
    <source>
        <dbReference type="SAM" id="MobiDB-lite"/>
    </source>
</evidence>
<dbReference type="PANTHER" id="PTHR11774">
    <property type="entry name" value="GERANYLGERANYL TRANSFERASE TYPE BETA SUBUNIT"/>
    <property type="match status" value="1"/>
</dbReference>
<dbReference type="EMBL" id="CP009395">
    <property type="protein sequence ID" value="AIN99258.1"/>
    <property type="molecule type" value="Genomic_DNA"/>
</dbReference>
<proteinExistence type="inferred from homology"/>